<dbReference type="EMBL" id="JAGDFM010000010">
    <property type="protein sequence ID" value="KAG7392550.1"/>
    <property type="molecule type" value="Genomic_DNA"/>
</dbReference>
<feature type="compositionally biased region" description="Basic and acidic residues" evidence="1">
    <location>
        <begin position="601"/>
        <end position="617"/>
    </location>
</feature>
<evidence type="ECO:0000256" key="1">
    <source>
        <dbReference type="SAM" id="MobiDB-lite"/>
    </source>
</evidence>
<evidence type="ECO:0000313" key="2">
    <source>
        <dbReference type="EMBL" id="KAG7392550.1"/>
    </source>
</evidence>
<comment type="caution">
    <text evidence="2">The sequence shown here is derived from an EMBL/GenBank/DDBJ whole genome shotgun (WGS) entry which is preliminary data.</text>
</comment>
<dbReference type="AlphaFoldDB" id="A0A8T1WKK7"/>
<evidence type="ECO:0000313" key="3">
    <source>
        <dbReference type="Proteomes" id="UP000694044"/>
    </source>
</evidence>
<feature type="compositionally biased region" description="Polar residues" evidence="1">
    <location>
        <begin position="508"/>
        <end position="522"/>
    </location>
</feature>
<feature type="compositionally biased region" description="Polar residues" evidence="1">
    <location>
        <begin position="190"/>
        <end position="203"/>
    </location>
</feature>
<feature type="compositionally biased region" description="Polar residues" evidence="1">
    <location>
        <begin position="73"/>
        <end position="85"/>
    </location>
</feature>
<sequence length="1084" mass="117129">MIPVAMKTSSSRPHTFGRSSNVWQYLDLVHDRHTPQSGEQILSALSESTDGDESEEDDGLLISANGGAGRPTSFDSTMTTGQRGSKVSIADGENSGKRYSRTRKGSIPGMNSLPDLHQPAKLREPQGSRKTFAISTSSPSALVGAGLRMVGGSNFNSAEIMRRLNALGTSSSTPLLPPASPTNNGHGVESPTNGPNQAPASQGAATPMMLAVPGVGGPAANTTTLVAGAVANVVPVSDAEKLRNAFNSQATRLSYGCSVALELFNGHLMMVGSPDGQVRVQSLEKLQSQIKGYKDRAIFTLLDLADVRSAGSIRYGDSVWLQLSVGLGDVSWEQGGVLGAKVREAPQLKALGLLDDDSIRNDVQAPAAVGYPVPVTAYLPKSRDDGDMQVDEIQSRLRNKSAKMLGKWIIRSAVCQRRRQKDNFVYNNDEVYLEQDWFYLGADSDAGVAVLRQLPPAAAGKDIKPGEYVVERRGAWKLRLLDSSSGSAGLSLAQQQMERLLLRAKSQLKQSQRMRAGQTKSYGPNLRGGTGFTAQLRAQVAASTRQTESRYADRQEWRLQRIDQHMSEKARSMNVALRFNDAAAKGSSRPSSGASARGKSSRRESGAADVRVLEQRKSSLHRNASGDGVGTERRRSSVSLPGPDKAGAAAESTSSLPDPSGAVSSCALCHSSSIGYNLCCQFRDVIQMLEQERLTGNTTVAAAAAAAAAAATTTTGDENSAASHTYRETNPLLVLPGTRRTARSRAGRTARSDDAMTTRVSTMESGARDTVRHGGPESTSDARLTTPLTAHNAGTMNASSSLNDRVLQLFAKEDAAMVGLIQYKEKEAYRVIYEQTHAQAGLSPVAAYFRDRFKHVGLFMQLHRQQQQAQQDGISGHYQKLHADLYSAGSRRSPDESDYDSNYDSEDDYADSEASGGVQEQSTQLRLAPTSSPSRKNSDESIVLDSERLFPTPQELEQITPVDTKAALTLYVQNRTAMTEMLDGYAELVDTQMIPTLKNSLSTRNRGALLETLDFVARASEFVCARRVQVFVAKLLHAVAESDVGDFTSYQKEFDDLVTEMQGAVNFIRFFLQSRTSRRKNKNT</sequence>
<feature type="compositionally biased region" description="Low complexity" evidence="1">
    <location>
        <begin position="582"/>
        <end position="598"/>
    </location>
</feature>
<organism evidence="2 3">
    <name type="scientific">Phytophthora pseudosyringae</name>
    <dbReference type="NCBI Taxonomy" id="221518"/>
    <lineage>
        <taxon>Eukaryota</taxon>
        <taxon>Sar</taxon>
        <taxon>Stramenopiles</taxon>
        <taxon>Oomycota</taxon>
        <taxon>Peronosporomycetes</taxon>
        <taxon>Peronosporales</taxon>
        <taxon>Peronosporaceae</taxon>
        <taxon>Phytophthora</taxon>
    </lineage>
</organism>
<feature type="compositionally biased region" description="Polar residues" evidence="1">
    <location>
        <begin position="918"/>
        <end position="935"/>
    </location>
</feature>
<feature type="compositionally biased region" description="Acidic residues" evidence="1">
    <location>
        <begin position="49"/>
        <end position="59"/>
    </location>
</feature>
<feature type="compositionally biased region" description="Acidic residues" evidence="1">
    <location>
        <begin position="896"/>
        <end position="911"/>
    </location>
</feature>
<protein>
    <submittedName>
        <fullName evidence="2">Uncharacterized protein</fullName>
    </submittedName>
</protein>
<proteinExistence type="predicted"/>
<gene>
    <name evidence="2" type="ORF">PHYPSEUDO_000238</name>
</gene>
<feature type="compositionally biased region" description="Basic and acidic residues" evidence="1">
    <location>
        <begin position="766"/>
        <end position="775"/>
    </location>
</feature>
<dbReference type="Proteomes" id="UP000694044">
    <property type="component" value="Unassembled WGS sequence"/>
</dbReference>
<keyword evidence="3" id="KW-1185">Reference proteome</keyword>
<reference evidence="2" key="1">
    <citation type="submission" date="2021-02" db="EMBL/GenBank/DDBJ databases">
        <authorList>
            <person name="Palmer J.M."/>
        </authorList>
    </citation>
    <scope>NUCLEOTIDE SEQUENCE</scope>
    <source>
        <strain evidence="2">SCRP734</strain>
    </source>
</reference>
<feature type="region of interest" description="Disordered" evidence="1">
    <location>
        <begin position="886"/>
        <end position="947"/>
    </location>
</feature>
<dbReference type="OrthoDB" id="197011at2759"/>
<feature type="region of interest" description="Disordered" evidence="1">
    <location>
        <begin position="581"/>
        <end position="662"/>
    </location>
</feature>
<feature type="region of interest" description="Disordered" evidence="1">
    <location>
        <begin position="508"/>
        <end position="529"/>
    </location>
</feature>
<feature type="region of interest" description="Disordered" evidence="1">
    <location>
        <begin position="740"/>
        <end position="783"/>
    </location>
</feature>
<accession>A0A8T1WKK7</accession>
<name>A0A8T1WKK7_9STRA</name>
<feature type="region of interest" description="Disordered" evidence="1">
    <location>
        <begin position="169"/>
        <end position="203"/>
    </location>
</feature>
<feature type="region of interest" description="Disordered" evidence="1">
    <location>
        <begin position="45"/>
        <end position="118"/>
    </location>
</feature>